<gene>
    <name evidence="1" type="ORF">PVAP13_9KG439655</name>
</gene>
<dbReference type="PANTHER" id="PTHR33985:SF2">
    <property type="entry name" value="EXPRESSED PROTEIN"/>
    <property type="match status" value="1"/>
</dbReference>
<reference evidence="1" key="1">
    <citation type="submission" date="2020-05" db="EMBL/GenBank/DDBJ databases">
        <title>WGS assembly of Panicum virgatum.</title>
        <authorList>
            <person name="Lovell J.T."/>
            <person name="Jenkins J."/>
            <person name="Shu S."/>
            <person name="Juenger T.E."/>
            <person name="Schmutz J."/>
        </authorList>
    </citation>
    <scope>NUCLEOTIDE SEQUENCE</scope>
    <source>
        <strain evidence="1">AP13</strain>
    </source>
</reference>
<evidence type="ECO:0000313" key="2">
    <source>
        <dbReference type="Proteomes" id="UP000823388"/>
    </source>
</evidence>
<dbReference type="Proteomes" id="UP000823388">
    <property type="component" value="Chromosome 9K"/>
</dbReference>
<keyword evidence="2" id="KW-1185">Reference proteome</keyword>
<name>A0A8T0NGM0_PANVG</name>
<organism evidence="1 2">
    <name type="scientific">Panicum virgatum</name>
    <name type="common">Blackwell switchgrass</name>
    <dbReference type="NCBI Taxonomy" id="38727"/>
    <lineage>
        <taxon>Eukaryota</taxon>
        <taxon>Viridiplantae</taxon>
        <taxon>Streptophyta</taxon>
        <taxon>Embryophyta</taxon>
        <taxon>Tracheophyta</taxon>
        <taxon>Spermatophyta</taxon>
        <taxon>Magnoliopsida</taxon>
        <taxon>Liliopsida</taxon>
        <taxon>Poales</taxon>
        <taxon>Poaceae</taxon>
        <taxon>PACMAD clade</taxon>
        <taxon>Panicoideae</taxon>
        <taxon>Panicodae</taxon>
        <taxon>Paniceae</taxon>
        <taxon>Panicinae</taxon>
        <taxon>Panicum</taxon>
        <taxon>Panicum sect. Hiantes</taxon>
    </lineage>
</organism>
<evidence type="ECO:0000313" key="1">
    <source>
        <dbReference type="EMBL" id="KAG2548363.1"/>
    </source>
</evidence>
<dbReference type="PANTHER" id="PTHR33985">
    <property type="entry name" value="OS02G0491300 PROTEIN-RELATED"/>
    <property type="match status" value="1"/>
</dbReference>
<comment type="caution">
    <text evidence="1">The sequence shown here is derived from an EMBL/GenBank/DDBJ whole genome shotgun (WGS) entry which is preliminary data.</text>
</comment>
<dbReference type="AlphaFoldDB" id="A0A8T0NGM0"/>
<dbReference type="InterPro" id="IPR052806">
    <property type="entry name" value="Fasciclin-like_AGP"/>
</dbReference>
<proteinExistence type="predicted"/>
<accession>A0A8T0NGM0</accession>
<sequence length="505" mass="55866">MTAARTPFTVRLYVDGVEVSHPDLYNDGRYVVHGIEGVIAPLPGNSCVAGPPHHQHHDNLSAISAATTASFKHMMFLEAMSRLREGRFGFVALLANLTVFALDDEAIISGAGHDYVSSVSFHIVPGHRLAHADLLRLRPGTALPTLAGEDQKLVVTTGVGSVSDVIRINYMPLKDLDAMVNPLIAVHGIYASFPRLNLAELAASSIQMQGIWGDGDCAPTAMASSMIWSAQDHGKELVVAAARLPLPSLSGAAGLVDSGDELGQTGREVSEAEASRARRAGFCQCVVSRFHSTGLTYWRLGHFALKYSFKISWFVLNMIVSFMWTLAPYLMVHWEAVCAILIPLASVTVYMTLPDVPNIGRSVDLPDPKEYEGLCCECRKHAIFRLSYMNTWFCGACLEKYMVLNHCVHETNPTTSHKQFQILVFGNPTMVLGLDEYPDLRHVCEFPSWFITKVTKKWFEGEVMVEYTSFDDILKLKKPRKTGIIYDTWPPHKKLRDVSVLESSP</sequence>
<dbReference type="EMBL" id="CM029053">
    <property type="protein sequence ID" value="KAG2548363.1"/>
    <property type="molecule type" value="Genomic_DNA"/>
</dbReference>
<protein>
    <submittedName>
        <fullName evidence="1">Uncharacterized protein</fullName>
    </submittedName>
</protein>